<evidence type="ECO:0000313" key="2">
    <source>
        <dbReference type="EMBL" id="KFA88605.1"/>
    </source>
</evidence>
<keyword evidence="1" id="KW-0812">Transmembrane</keyword>
<dbReference type="AlphaFoldDB" id="A0A084SJH0"/>
<keyword evidence="1" id="KW-0472">Membrane</keyword>
<evidence type="ECO:0000313" key="3">
    <source>
        <dbReference type="Proteomes" id="UP000028547"/>
    </source>
</evidence>
<accession>A0A084SJH0</accession>
<dbReference type="Proteomes" id="UP000028547">
    <property type="component" value="Unassembled WGS sequence"/>
</dbReference>
<organism evidence="2 3">
    <name type="scientific">Archangium violaceum Cb vi76</name>
    <dbReference type="NCBI Taxonomy" id="1406225"/>
    <lineage>
        <taxon>Bacteria</taxon>
        <taxon>Pseudomonadati</taxon>
        <taxon>Myxococcota</taxon>
        <taxon>Myxococcia</taxon>
        <taxon>Myxococcales</taxon>
        <taxon>Cystobacterineae</taxon>
        <taxon>Archangiaceae</taxon>
        <taxon>Archangium</taxon>
    </lineage>
</organism>
<comment type="caution">
    <text evidence="2">The sequence shown here is derived from an EMBL/GenBank/DDBJ whole genome shotgun (WGS) entry which is preliminary data.</text>
</comment>
<reference evidence="2 3" key="1">
    <citation type="submission" date="2014-07" db="EMBL/GenBank/DDBJ databases">
        <title>Draft Genome Sequence of Gephyronic Acid Producer, Cystobacter violaceus Strain Cb vi76.</title>
        <authorList>
            <person name="Stevens D.C."/>
            <person name="Young J."/>
            <person name="Carmichael R."/>
            <person name="Tan J."/>
            <person name="Taylor R.E."/>
        </authorList>
    </citation>
    <scope>NUCLEOTIDE SEQUENCE [LARGE SCALE GENOMIC DNA]</scope>
    <source>
        <strain evidence="2 3">Cb vi76</strain>
    </source>
</reference>
<dbReference type="EMBL" id="JPMI01000280">
    <property type="protein sequence ID" value="KFA88605.1"/>
    <property type="molecule type" value="Genomic_DNA"/>
</dbReference>
<name>A0A084SJH0_9BACT</name>
<evidence type="ECO:0008006" key="4">
    <source>
        <dbReference type="Google" id="ProtNLM"/>
    </source>
</evidence>
<sequence length="146" mass="16346">MPLLRGGLMRHPSGKISFGGLVLLILVVGGLYLGVMLIPVYADNFDVKEAVAVAFNRSPTSDDEMLRRVIIERTSQVGTHWDTDKFDQDILVPGLGLTDENITIERSTVSPNVRIEVEYERRVQLKPTNHVRVIRFHVVKEGIPGK</sequence>
<feature type="transmembrane region" description="Helical" evidence="1">
    <location>
        <begin position="21"/>
        <end position="42"/>
    </location>
</feature>
<protein>
    <recommendedName>
        <fullName evidence="4">DUF4845 domain-containing protein</fullName>
    </recommendedName>
</protein>
<gene>
    <name evidence="2" type="ORF">Q664_39980</name>
</gene>
<evidence type="ECO:0000256" key="1">
    <source>
        <dbReference type="SAM" id="Phobius"/>
    </source>
</evidence>
<keyword evidence="1" id="KW-1133">Transmembrane helix</keyword>
<proteinExistence type="predicted"/>